<feature type="compositionally biased region" description="Basic and acidic residues" evidence="9">
    <location>
        <begin position="1"/>
        <end position="33"/>
    </location>
</feature>
<evidence type="ECO:0000256" key="3">
    <source>
        <dbReference type="ARBA" id="ARBA00022771"/>
    </source>
</evidence>
<dbReference type="InterPro" id="IPR041591">
    <property type="entry name" value="OCRE"/>
</dbReference>
<evidence type="ECO:0000313" key="14">
    <source>
        <dbReference type="Proteomes" id="UP001190700"/>
    </source>
</evidence>
<feature type="domain" description="RanBP2-type" evidence="12">
    <location>
        <begin position="288"/>
        <end position="317"/>
    </location>
</feature>
<evidence type="ECO:0000256" key="1">
    <source>
        <dbReference type="ARBA" id="ARBA00004123"/>
    </source>
</evidence>
<feature type="region of interest" description="Disordered" evidence="9">
    <location>
        <begin position="1"/>
        <end position="152"/>
    </location>
</feature>
<gene>
    <name evidence="13" type="ORF">CYMTET_22770</name>
</gene>
<dbReference type="InterPro" id="IPR001876">
    <property type="entry name" value="Znf_RanBP2"/>
</dbReference>
<dbReference type="Proteomes" id="UP001190700">
    <property type="component" value="Unassembled WGS sequence"/>
</dbReference>
<dbReference type="PROSITE" id="PS50103">
    <property type="entry name" value="ZF_C3H1"/>
    <property type="match status" value="1"/>
</dbReference>
<dbReference type="Gene3D" id="4.10.1060.10">
    <property type="entry name" value="Zinc finger, RanBP2-type"/>
    <property type="match status" value="1"/>
</dbReference>
<sequence>MEEGECHEGPWPGDHHSSGSTRYEDRYDEDQYRSRSRRRERSRSRSRSREHDYHRRERGDRSPSDRRRYDDRRRDEDYRRDRSRDHERSHRERERDYDRDYDRHYEDRDRERDRERGREKYRDRSRERSRDRSRERSRERESDRHRDRDRGRDDDKEICYAFIRGDCERGNSCRFSHAGSGSGELTAVAPSATVCLKGLAAETEEGQIAALIEQYVPLRHARVIRDRTTGVSRGFAFLDFPSVDVARQLMESNTRFKLELGGQRLFLEYSRVATAERESSASSLDSLAHKDWACSSCGGVNFARRSECYQCSSKRPDNPRWVDSMGGMEADTPTSVLVINGLEPHTPEKTLSLAIAAIAPVKGEQGLRLVRNKHTLESRGFAFADFYSVSDATKVLTALNGVGIEGQSSKLRVTYARDTRSGSSTKNAAMEAIQAAQYSMQYTSEVKWEPKEFDPNDTTSAAESAAAGFQYDPVSGYYYDTNSGFYYDATSGLYYDGHNQVWYTYDQENQQYTPYVAPTDGTAPAADSTSGGTKKDTKAVAISNTKLHAKNMEKWSQVQATVSNEETGTKRVAASIGSAAKVDTQALAAAKAEAAKAEAVAKAEAAAKAAASQPKKPVAIGGARKLLTKKAAAAQKPAPAAYDPAAAATTPMPPIPMQVLQAPAPVPGAVPQGAIRIG</sequence>
<dbReference type="EMBL" id="LGRX02011609">
    <property type="protein sequence ID" value="KAK3268739.1"/>
    <property type="molecule type" value="Genomic_DNA"/>
</dbReference>
<dbReference type="SUPFAM" id="SSF54928">
    <property type="entry name" value="RNA-binding domain, RBD"/>
    <property type="match status" value="2"/>
</dbReference>
<dbReference type="InterPro" id="IPR012677">
    <property type="entry name" value="Nucleotide-bd_a/b_plait_sf"/>
</dbReference>
<dbReference type="GO" id="GO:0003723">
    <property type="term" value="F:RNA binding"/>
    <property type="evidence" value="ECO:0007669"/>
    <property type="project" value="UniProtKB-UniRule"/>
</dbReference>
<dbReference type="InterPro" id="IPR035979">
    <property type="entry name" value="RBD_domain_sf"/>
</dbReference>
<comment type="subcellular location">
    <subcellularLocation>
        <location evidence="1">Nucleus</location>
    </subcellularLocation>
</comment>
<dbReference type="PANTHER" id="PTHR13948:SF3">
    <property type="entry name" value="FI21118P1"/>
    <property type="match status" value="1"/>
</dbReference>
<feature type="zinc finger region" description="C3H1-type" evidence="8">
    <location>
        <begin position="153"/>
        <end position="180"/>
    </location>
</feature>
<feature type="domain" description="RRM" evidence="10">
    <location>
        <begin position="192"/>
        <end position="272"/>
    </location>
</feature>
<dbReference type="Pfam" id="PF00076">
    <property type="entry name" value="RRM_1"/>
    <property type="match status" value="2"/>
</dbReference>
<proteinExistence type="predicted"/>
<dbReference type="SUPFAM" id="SSF90209">
    <property type="entry name" value="Ran binding protein zinc finger-like"/>
    <property type="match status" value="1"/>
</dbReference>
<dbReference type="PROSITE" id="PS50199">
    <property type="entry name" value="ZF_RANBP2_2"/>
    <property type="match status" value="1"/>
</dbReference>
<dbReference type="Pfam" id="PF00641">
    <property type="entry name" value="Zn_ribbon_RanBP"/>
    <property type="match status" value="1"/>
</dbReference>
<name>A0AAE0FZ90_9CHLO</name>
<feature type="domain" description="RRM" evidence="10">
    <location>
        <begin position="335"/>
        <end position="418"/>
    </location>
</feature>
<evidence type="ECO:0000256" key="2">
    <source>
        <dbReference type="ARBA" id="ARBA00022723"/>
    </source>
</evidence>
<evidence type="ECO:0000256" key="8">
    <source>
        <dbReference type="PROSITE-ProRule" id="PRU00723"/>
    </source>
</evidence>
<dbReference type="AlphaFoldDB" id="A0AAE0FZ90"/>
<dbReference type="GO" id="GO:0005634">
    <property type="term" value="C:nucleus"/>
    <property type="evidence" value="ECO:0007669"/>
    <property type="project" value="UniProtKB-SubCell"/>
</dbReference>
<dbReference type="GO" id="GO:0008270">
    <property type="term" value="F:zinc ion binding"/>
    <property type="evidence" value="ECO:0007669"/>
    <property type="project" value="UniProtKB-KW"/>
</dbReference>
<keyword evidence="4 8" id="KW-0862">Zinc</keyword>
<feature type="compositionally biased region" description="Basic residues" evidence="9">
    <location>
        <begin position="34"/>
        <end position="46"/>
    </location>
</feature>
<accession>A0AAE0FZ90</accession>
<organism evidence="13 14">
    <name type="scientific">Cymbomonas tetramitiformis</name>
    <dbReference type="NCBI Taxonomy" id="36881"/>
    <lineage>
        <taxon>Eukaryota</taxon>
        <taxon>Viridiplantae</taxon>
        <taxon>Chlorophyta</taxon>
        <taxon>Pyramimonadophyceae</taxon>
        <taxon>Pyramimonadales</taxon>
        <taxon>Pyramimonadaceae</taxon>
        <taxon>Cymbomonas</taxon>
    </lineage>
</organism>
<dbReference type="GO" id="GO:0000398">
    <property type="term" value="P:mRNA splicing, via spliceosome"/>
    <property type="evidence" value="ECO:0007669"/>
    <property type="project" value="TreeGrafter"/>
</dbReference>
<evidence type="ECO:0000256" key="4">
    <source>
        <dbReference type="ARBA" id="ARBA00022833"/>
    </source>
</evidence>
<feature type="domain" description="C3H1-type" evidence="11">
    <location>
        <begin position="153"/>
        <end position="180"/>
    </location>
</feature>
<protein>
    <submittedName>
        <fullName evidence="13">Uncharacterized protein</fullName>
    </submittedName>
</protein>
<keyword evidence="2 8" id="KW-0479">Metal-binding</keyword>
<dbReference type="InterPro" id="IPR000571">
    <property type="entry name" value="Znf_CCCH"/>
</dbReference>
<dbReference type="PANTHER" id="PTHR13948">
    <property type="entry name" value="RNA-BINDING PROTEIN"/>
    <property type="match status" value="1"/>
</dbReference>
<evidence type="ECO:0000259" key="10">
    <source>
        <dbReference type="PROSITE" id="PS50102"/>
    </source>
</evidence>
<evidence type="ECO:0000256" key="7">
    <source>
        <dbReference type="PROSITE-ProRule" id="PRU00322"/>
    </source>
</evidence>
<feature type="compositionally biased region" description="Basic and acidic residues" evidence="9">
    <location>
        <begin position="47"/>
        <end position="152"/>
    </location>
</feature>
<dbReference type="Pfam" id="PF17780">
    <property type="entry name" value="OCRE"/>
    <property type="match status" value="1"/>
</dbReference>
<reference evidence="13 14" key="1">
    <citation type="journal article" date="2015" name="Genome Biol. Evol.">
        <title>Comparative Genomics of a Bacterivorous Green Alga Reveals Evolutionary Causalities and Consequences of Phago-Mixotrophic Mode of Nutrition.</title>
        <authorList>
            <person name="Burns J.A."/>
            <person name="Paasch A."/>
            <person name="Narechania A."/>
            <person name="Kim E."/>
        </authorList>
    </citation>
    <scope>NUCLEOTIDE SEQUENCE [LARGE SCALE GENOMIC DNA]</scope>
    <source>
        <strain evidence="13 14">PLY_AMNH</strain>
    </source>
</reference>
<keyword evidence="6" id="KW-0694">RNA-binding</keyword>
<keyword evidence="3 7" id="KW-0863">Zinc-finger</keyword>
<dbReference type="Gene3D" id="4.10.1000.10">
    <property type="entry name" value="Zinc finger, CCCH-type"/>
    <property type="match status" value="1"/>
</dbReference>
<evidence type="ECO:0000259" key="11">
    <source>
        <dbReference type="PROSITE" id="PS50103"/>
    </source>
</evidence>
<feature type="non-terminal residue" evidence="13">
    <location>
        <position position="678"/>
    </location>
</feature>
<keyword evidence="14" id="KW-1185">Reference proteome</keyword>
<dbReference type="PROSITE" id="PS50102">
    <property type="entry name" value="RRM"/>
    <property type="match status" value="2"/>
</dbReference>
<dbReference type="InterPro" id="IPR000504">
    <property type="entry name" value="RRM_dom"/>
</dbReference>
<dbReference type="InterPro" id="IPR035623">
    <property type="entry name" value="SUA-like_OCRE"/>
</dbReference>
<dbReference type="CDD" id="cd16166">
    <property type="entry name" value="OCRE_SUA_like"/>
    <property type="match status" value="1"/>
</dbReference>
<evidence type="ECO:0000313" key="13">
    <source>
        <dbReference type="EMBL" id="KAK3268739.1"/>
    </source>
</evidence>
<dbReference type="Gene3D" id="3.30.70.330">
    <property type="match status" value="2"/>
</dbReference>
<dbReference type="SMART" id="SM00547">
    <property type="entry name" value="ZnF_RBZ"/>
    <property type="match status" value="1"/>
</dbReference>
<evidence type="ECO:0000256" key="9">
    <source>
        <dbReference type="SAM" id="MobiDB-lite"/>
    </source>
</evidence>
<dbReference type="SMART" id="SM00360">
    <property type="entry name" value="RRM"/>
    <property type="match status" value="2"/>
</dbReference>
<evidence type="ECO:0000256" key="5">
    <source>
        <dbReference type="ARBA" id="ARBA00023242"/>
    </source>
</evidence>
<evidence type="ECO:0000256" key="6">
    <source>
        <dbReference type="PROSITE-ProRule" id="PRU00176"/>
    </source>
</evidence>
<dbReference type="InterPro" id="IPR036443">
    <property type="entry name" value="Znf_RanBP2_sf"/>
</dbReference>
<comment type="caution">
    <text evidence="13">The sequence shown here is derived from an EMBL/GenBank/DDBJ whole genome shotgun (WGS) entry which is preliminary data.</text>
</comment>
<keyword evidence="5" id="KW-0539">Nucleus</keyword>
<dbReference type="SMART" id="SM00356">
    <property type="entry name" value="ZnF_C3H1"/>
    <property type="match status" value="1"/>
</dbReference>
<evidence type="ECO:0000259" key="12">
    <source>
        <dbReference type="PROSITE" id="PS50199"/>
    </source>
</evidence>
<dbReference type="PROSITE" id="PS01358">
    <property type="entry name" value="ZF_RANBP2_1"/>
    <property type="match status" value="1"/>
</dbReference>